<keyword evidence="4" id="KW-0804">Transcription</keyword>
<dbReference type="NCBIfam" id="TIGR02985">
    <property type="entry name" value="Sig70_bacteroi1"/>
    <property type="match status" value="1"/>
</dbReference>
<dbReference type="NCBIfam" id="TIGR02937">
    <property type="entry name" value="sigma70-ECF"/>
    <property type="match status" value="1"/>
</dbReference>
<proteinExistence type="inferred from homology"/>
<keyword evidence="2" id="KW-0805">Transcription regulation</keyword>
<dbReference type="InterPro" id="IPR007627">
    <property type="entry name" value="RNA_pol_sigma70_r2"/>
</dbReference>
<gene>
    <name evidence="7" type="ORF">WKR92_03705</name>
</gene>
<dbReference type="Proteomes" id="UP001580928">
    <property type="component" value="Unassembled WGS sequence"/>
</dbReference>
<organism evidence="7 8">
    <name type="scientific">Albibacterium profundi</name>
    <dbReference type="NCBI Taxonomy" id="3134906"/>
    <lineage>
        <taxon>Bacteria</taxon>
        <taxon>Pseudomonadati</taxon>
        <taxon>Bacteroidota</taxon>
        <taxon>Sphingobacteriia</taxon>
        <taxon>Sphingobacteriales</taxon>
        <taxon>Sphingobacteriaceae</taxon>
        <taxon>Albibacterium</taxon>
    </lineage>
</organism>
<dbReference type="InterPro" id="IPR013324">
    <property type="entry name" value="RNA_pol_sigma_r3/r4-like"/>
</dbReference>
<evidence type="ECO:0000256" key="1">
    <source>
        <dbReference type="ARBA" id="ARBA00010641"/>
    </source>
</evidence>
<dbReference type="InterPro" id="IPR014284">
    <property type="entry name" value="RNA_pol_sigma-70_dom"/>
</dbReference>
<dbReference type="CDD" id="cd06171">
    <property type="entry name" value="Sigma70_r4"/>
    <property type="match status" value="1"/>
</dbReference>
<protein>
    <submittedName>
        <fullName evidence="7">RNA polymerase sigma-70 factor</fullName>
    </submittedName>
</protein>
<dbReference type="InterPro" id="IPR013249">
    <property type="entry name" value="RNA_pol_sigma70_r4_t2"/>
</dbReference>
<dbReference type="SUPFAM" id="SSF88946">
    <property type="entry name" value="Sigma2 domain of RNA polymerase sigma factors"/>
    <property type="match status" value="1"/>
</dbReference>
<reference evidence="7 8" key="1">
    <citation type="submission" date="2024-04" db="EMBL/GenBank/DDBJ databases">
        <title>Albibacterium profundi sp. nov., isolated from sediment of the Challenger Deep of Mariana Trench.</title>
        <authorList>
            <person name="Wang Y."/>
        </authorList>
    </citation>
    <scope>NUCLEOTIDE SEQUENCE [LARGE SCALE GENOMIC DNA]</scope>
    <source>
        <strain evidence="7 8">RHL897</strain>
    </source>
</reference>
<evidence type="ECO:0000256" key="3">
    <source>
        <dbReference type="ARBA" id="ARBA00023082"/>
    </source>
</evidence>
<sequence>MDIISNNLVEVSTDTIDTAFEDLFKAHFKALHAYAYAIVKDEIIAEEVVQSVFLRLWEKRSSLTVHTSIKAFLYRSVYNESLNYHKHQKVKSAYHQHQRYVRGNDSGDDSSNRVQMKDLEGRLELALNKLPEACRTIFQMSRFEELKYREIAEQLNISIKTVENQMGKALRILRLELVDFLPILFLIVNLFRL</sequence>
<accession>A0ABV5CBP1</accession>
<dbReference type="InterPro" id="IPR036388">
    <property type="entry name" value="WH-like_DNA-bd_sf"/>
</dbReference>
<evidence type="ECO:0000313" key="8">
    <source>
        <dbReference type="Proteomes" id="UP001580928"/>
    </source>
</evidence>
<dbReference type="PANTHER" id="PTHR43133:SF46">
    <property type="entry name" value="RNA POLYMERASE SIGMA-70 FACTOR ECF SUBFAMILY"/>
    <property type="match status" value="1"/>
</dbReference>
<dbReference type="EMBL" id="JBBVGT010000002">
    <property type="protein sequence ID" value="MFB5944929.1"/>
    <property type="molecule type" value="Genomic_DNA"/>
</dbReference>
<feature type="domain" description="RNA polymerase sigma-70 region 2" evidence="5">
    <location>
        <begin position="23"/>
        <end position="89"/>
    </location>
</feature>
<dbReference type="PANTHER" id="PTHR43133">
    <property type="entry name" value="RNA POLYMERASE ECF-TYPE SIGMA FACTO"/>
    <property type="match status" value="1"/>
</dbReference>
<evidence type="ECO:0000259" key="5">
    <source>
        <dbReference type="Pfam" id="PF04542"/>
    </source>
</evidence>
<evidence type="ECO:0000313" key="7">
    <source>
        <dbReference type="EMBL" id="MFB5944929.1"/>
    </source>
</evidence>
<evidence type="ECO:0000256" key="4">
    <source>
        <dbReference type="ARBA" id="ARBA00023163"/>
    </source>
</evidence>
<dbReference type="InterPro" id="IPR013325">
    <property type="entry name" value="RNA_pol_sigma_r2"/>
</dbReference>
<evidence type="ECO:0000259" key="6">
    <source>
        <dbReference type="Pfam" id="PF08281"/>
    </source>
</evidence>
<name>A0ABV5CBP1_9SPHI</name>
<dbReference type="InterPro" id="IPR014327">
    <property type="entry name" value="RNA_pol_sigma70_bacteroid"/>
</dbReference>
<dbReference type="Gene3D" id="1.10.10.10">
    <property type="entry name" value="Winged helix-like DNA-binding domain superfamily/Winged helix DNA-binding domain"/>
    <property type="match status" value="1"/>
</dbReference>
<keyword evidence="3" id="KW-0731">Sigma factor</keyword>
<feature type="domain" description="RNA polymerase sigma factor 70 region 4 type 2" evidence="6">
    <location>
        <begin position="122"/>
        <end position="171"/>
    </location>
</feature>
<dbReference type="RefSeq" id="WP_375557950.1">
    <property type="nucleotide sequence ID" value="NZ_JBBVGT010000002.1"/>
</dbReference>
<dbReference type="Pfam" id="PF08281">
    <property type="entry name" value="Sigma70_r4_2"/>
    <property type="match status" value="1"/>
</dbReference>
<dbReference type="Pfam" id="PF04542">
    <property type="entry name" value="Sigma70_r2"/>
    <property type="match status" value="1"/>
</dbReference>
<evidence type="ECO:0000256" key="2">
    <source>
        <dbReference type="ARBA" id="ARBA00023015"/>
    </source>
</evidence>
<comment type="similarity">
    <text evidence="1">Belongs to the sigma-70 factor family. ECF subfamily.</text>
</comment>
<comment type="caution">
    <text evidence="7">The sequence shown here is derived from an EMBL/GenBank/DDBJ whole genome shotgun (WGS) entry which is preliminary data.</text>
</comment>
<keyword evidence="8" id="KW-1185">Reference proteome</keyword>
<dbReference type="Gene3D" id="1.10.1740.10">
    <property type="match status" value="1"/>
</dbReference>
<dbReference type="SUPFAM" id="SSF88659">
    <property type="entry name" value="Sigma3 and sigma4 domains of RNA polymerase sigma factors"/>
    <property type="match status" value="1"/>
</dbReference>
<dbReference type="InterPro" id="IPR039425">
    <property type="entry name" value="RNA_pol_sigma-70-like"/>
</dbReference>